<dbReference type="PATRIC" id="fig|396596.7.peg.3145"/>
<dbReference type="Proteomes" id="UP000005463">
    <property type="component" value="Unassembled WGS sequence"/>
</dbReference>
<reference evidence="1 2" key="1">
    <citation type="submission" date="2008-03" db="EMBL/GenBank/DDBJ databases">
        <title>Sequencing of the draft genome and assembly of Burkholderia ambifaria IOP40-10.</title>
        <authorList>
            <consortium name="US DOE Joint Genome Institute (JGI-PGF)"/>
            <person name="Copeland A."/>
            <person name="Lucas S."/>
            <person name="Lapidus A."/>
            <person name="Glavina del Rio T."/>
            <person name="Dalin E."/>
            <person name="Tice H."/>
            <person name="Bruce D."/>
            <person name="Goodwin L."/>
            <person name="Pitluck S."/>
            <person name="Larimer F."/>
            <person name="Land M.L."/>
            <person name="Hauser L."/>
            <person name="Tiedje J."/>
            <person name="Richardson P."/>
        </authorList>
    </citation>
    <scope>NUCLEOTIDE SEQUENCE [LARGE SCALE GENOMIC DNA]</scope>
    <source>
        <strain evidence="1 2">IOP40-10</strain>
    </source>
</reference>
<organism evidence="1 2">
    <name type="scientific">Burkholderia ambifaria IOP40-10</name>
    <dbReference type="NCBI Taxonomy" id="396596"/>
    <lineage>
        <taxon>Bacteria</taxon>
        <taxon>Pseudomonadati</taxon>
        <taxon>Pseudomonadota</taxon>
        <taxon>Betaproteobacteria</taxon>
        <taxon>Burkholderiales</taxon>
        <taxon>Burkholderiaceae</taxon>
        <taxon>Burkholderia</taxon>
        <taxon>Burkholderia cepacia complex</taxon>
    </lineage>
</organism>
<proteinExistence type="predicted"/>
<dbReference type="InterPro" id="IPR036198">
    <property type="entry name" value="Ecotin_sf"/>
</dbReference>
<dbReference type="RefSeq" id="WP_006753519.1">
    <property type="nucleotide sequence ID" value="NZ_ABLC01000134.1"/>
</dbReference>
<evidence type="ECO:0000313" key="2">
    <source>
        <dbReference type="Proteomes" id="UP000005463"/>
    </source>
</evidence>
<comment type="caution">
    <text evidence="1">The sequence shown here is derived from an EMBL/GenBank/DDBJ whole genome shotgun (WGS) entry which is preliminary data.</text>
</comment>
<dbReference type="Gene3D" id="2.60.40.550">
    <property type="entry name" value="Ecotin"/>
    <property type="match status" value="1"/>
</dbReference>
<evidence type="ECO:0000313" key="1">
    <source>
        <dbReference type="EMBL" id="EDT02119.1"/>
    </source>
</evidence>
<dbReference type="EMBL" id="ABLC01000134">
    <property type="protein sequence ID" value="EDT02119.1"/>
    <property type="molecule type" value="Genomic_DNA"/>
</dbReference>
<sequence length="234" mass="26453">MHALVIVTARFDNMHESILCPITMFGVLQAYAHLKRAQGDLMRLSEQRQTVCQKQVNRELGHKIFGHGQSSRILRSVINYVVSTGQHAPWLYRIIAIGILLSIASCAQPRKDDPDSLDALPIVAAGFHRWSFRIAALPYEADRKLRLVARKYEQRSCNDSPYRGEWVPLKITGSTSHYLQLRIVSPPHLGPIAPCPMNPPAWIELTNPLIAPLDNHHRWVIDAPNGWSLDYAVD</sequence>
<accession>B1FK04</accession>
<dbReference type="SUPFAM" id="SSF49772">
    <property type="entry name" value="Ecotin, trypsin inhibitor"/>
    <property type="match status" value="1"/>
</dbReference>
<name>B1FK04_9BURK</name>
<protein>
    <submittedName>
        <fullName evidence="1">Uncharacterized protein</fullName>
    </submittedName>
</protein>
<gene>
    <name evidence="1" type="ORF">BamIOP4010DRAFT_4365</name>
</gene>
<dbReference type="AlphaFoldDB" id="B1FK04"/>